<dbReference type="InterPro" id="IPR052718">
    <property type="entry name" value="NmrA-type_oxidoreductase"/>
</dbReference>
<protein>
    <submittedName>
        <fullName evidence="2">SDR family oxidoreductase</fullName>
    </submittedName>
</protein>
<evidence type="ECO:0000259" key="1">
    <source>
        <dbReference type="Pfam" id="PF13460"/>
    </source>
</evidence>
<comment type="caution">
    <text evidence="2">The sequence shown here is derived from an EMBL/GenBank/DDBJ whole genome shotgun (WGS) entry which is preliminary data.</text>
</comment>
<dbReference type="EMBL" id="BAABAB010000014">
    <property type="protein sequence ID" value="GAA3618340.1"/>
    <property type="molecule type" value="Genomic_DNA"/>
</dbReference>
<reference evidence="3" key="1">
    <citation type="journal article" date="2019" name="Int. J. Syst. Evol. Microbiol.">
        <title>The Global Catalogue of Microorganisms (GCM) 10K type strain sequencing project: providing services to taxonomists for standard genome sequencing and annotation.</title>
        <authorList>
            <consortium name="The Broad Institute Genomics Platform"/>
            <consortium name="The Broad Institute Genome Sequencing Center for Infectious Disease"/>
            <person name="Wu L."/>
            <person name="Ma J."/>
        </authorList>
    </citation>
    <scope>NUCLEOTIDE SEQUENCE [LARGE SCALE GENOMIC DNA]</scope>
    <source>
        <strain evidence="3">JCM 16929</strain>
    </source>
</reference>
<gene>
    <name evidence="2" type="ORF">GCM10022236_20810</name>
</gene>
<evidence type="ECO:0000313" key="3">
    <source>
        <dbReference type="Proteomes" id="UP001501490"/>
    </source>
</evidence>
<dbReference type="PANTHER" id="PTHR47129:SF1">
    <property type="entry name" value="NMRA-LIKE DOMAIN-CONTAINING PROTEIN"/>
    <property type="match status" value="1"/>
</dbReference>
<dbReference type="SUPFAM" id="SSF51735">
    <property type="entry name" value="NAD(P)-binding Rossmann-fold domains"/>
    <property type="match status" value="1"/>
</dbReference>
<sequence>MTLLAITGSTGHVGGRVAHLLAGTADLRLIVRDPARAPELPGAQVATASYGDRAASLAALAGVDVLLMVSAAESRTRREEHRSFIAAAADAGVGQIVYTSFVGASPDAVFTLGRDHGDAEVAIRESGMAFTLLRDNFYSDLLPYFADESGVIRGPAGNGRVAAVARADVADVAATVLRDPAAHRDATYQLTGPEALTMAEIAARAGAFLGRELSYHDETVEEAYASRARFGAERWQLDAWVSTYVAIADGEVAAVSGDVERLTGHPARTLEEALASSQP</sequence>
<dbReference type="InterPro" id="IPR036291">
    <property type="entry name" value="NAD(P)-bd_dom_sf"/>
</dbReference>
<dbReference type="Gene3D" id="3.40.50.720">
    <property type="entry name" value="NAD(P)-binding Rossmann-like Domain"/>
    <property type="match status" value="1"/>
</dbReference>
<dbReference type="PANTHER" id="PTHR47129">
    <property type="entry name" value="QUINONE OXIDOREDUCTASE 2"/>
    <property type="match status" value="1"/>
</dbReference>
<name>A0ABP6ZS19_9ACTN</name>
<feature type="domain" description="NAD(P)-binding" evidence="1">
    <location>
        <begin position="8"/>
        <end position="180"/>
    </location>
</feature>
<dbReference type="Pfam" id="PF13460">
    <property type="entry name" value="NAD_binding_10"/>
    <property type="match status" value="1"/>
</dbReference>
<dbReference type="RefSeq" id="WP_344804124.1">
    <property type="nucleotide sequence ID" value="NZ_BAABAB010000014.1"/>
</dbReference>
<dbReference type="Proteomes" id="UP001501490">
    <property type="component" value="Unassembled WGS sequence"/>
</dbReference>
<dbReference type="InterPro" id="IPR016040">
    <property type="entry name" value="NAD(P)-bd_dom"/>
</dbReference>
<evidence type="ECO:0000313" key="2">
    <source>
        <dbReference type="EMBL" id="GAA3618340.1"/>
    </source>
</evidence>
<organism evidence="2 3">
    <name type="scientific">Microlunatus ginsengisoli</name>
    <dbReference type="NCBI Taxonomy" id="363863"/>
    <lineage>
        <taxon>Bacteria</taxon>
        <taxon>Bacillati</taxon>
        <taxon>Actinomycetota</taxon>
        <taxon>Actinomycetes</taxon>
        <taxon>Propionibacteriales</taxon>
        <taxon>Propionibacteriaceae</taxon>
        <taxon>Microlunatus</taxon>
    </lineage>
</organism>
<dbReference type="Gene3D" id="3.90.25.10">
    <property type="entry name" value="UDP-galactose 4-epimerase, domain 1"/>
    <property type="match status" value="1"/>
</dbReference>
<keyword evidence="3" id="KW-1185">Reference proteome</keyword>
<proteinExistence type="predicted"/>
<accession>A0ABP6ZS19</accession>